<organism evidence="1 2">
    <name type="scientific">Saccharococcus caldoxylosilyticus</name>
    <dbReference type="NCBI Taxonomy" id="81408"/>
    <lineage>
        <taxon>Bacteria</taxon>
        <taxon>Bacillati</taxon>
        <taxon>Bacillota</taxon>
        <taxon>Bacilli</taxon>
        <taxon>Bacillales</taxon>
        <taxon>Anoxybacillaceae</taxon>
        <taxon>Saccharococcus</taxon>
    </lineage>
</organism>
<name>A0A150LX12_9BACL</name>
<gene>
    <name evidence="1" type="ORF">B4119_4081</name>
</gene>
<evidence type="ECO:0000313" key="1">
    <source>
        <dbReference type="EMBL" id="KYD16795.1"/>
    </source>
</evidence>
<reference evidence="1 2" key="1">
    <citation type="submission" date="2016-01" db="EMBL/GenBank/DDBJ databases">
        <title>Draft Genome Sequences of Seven Thermophilic Sporeformers Isolated from Foods.</title>
        <authorList>
            <person name="Berendsen E.M."/>
            <person name="Wells-Bennik M.H."/>
            <person name="Krawcyk A.O."/>
            <person name="De Jong A."/>
            <person name="Holsappel S."/>
            <person name="Eijlander R.T."/>
            <person name="Kuipers O.P."/>
        </authorList>
    </citation>
    <scope>NUCLEOTIDE SEQUENCE [LARGE SCALE GENOMIC DNA]</scope>
    <source>
        <strain evidence="1 2">B4119</strain>
    </source>
</reference>
<dbReference type="STRING" id="81408.B4119_4081"/>
<proteinExistence type="predicted"/>
<sequence length="50" mass="5709">MESVSVGTADGKEILDVELKPKDSWKRSNVKRQLKNYKKAGAWIIIRASY</sequence>
<dbReference type="PATRIC" id="fig|81408.3.peg.2828"/>
<accession>A0A150LX12</accession>
<comment type="caution">
    <text evidence="1">The sequence shown here is derived from an EMBL/GenBank/DDBJ whole genome shotgun (WGS) entry which is preliminary data.</text>
</comment>
<dbReference type="Proteomes" id="UP000075455">
    <property type="component" value="Unassembled WGS sequence"/>
</dbReference>
<evidence type="ECO:0000313" key="2">
    <source>
        <dbReference type="Proteomes" id="UP000075455"/>
    </source>
</evidence>
<dbReference type="EMBL" id="LQYS01000029">
    <property type="protein sequence ID" value="KYD16795.1"/>
    <property type="molecule type" value="Genomic_DNA"/>
</dbReference>
<dbReference type="AlphaFoldDB" id="A0A150LX12"/>
<protein>
    <submittedName>
        <fullName evidence="1">Uncharacterized protein</fullName>
    </submittedName>
</protein>